<evidence type="ECO:0000256" key="1">
    <source>
        <dbReference type="SAM" id="Phobius"/>
    </source>
</evidence>
<dbReference type="AlphaFoldDB" id="B9XJL7"/>
<accession>B9XJL7</accession>
<comment type="caution">
    <text evidence="2">The sequence shown here is derived from an EMBL/GenBank/DDBJ whole genome shotgun (WGS) entry which is preliminary data.</text>
</comment>
<dbReference type="Proteomes" id="UP000003688">
    <property type="component" value="Unassembled WGS sequence"/>
</dbReference>
<evidence type="ECO:0000313" key="3">
    <source>
        <dbReference type="Proteomes" id="UP000003688"/>
    </source>
</evidence>
<feature type="transmembrane region" description="Helical" evidence="1">
    <location>
        <begin position="53"/>
        <end position="73"/>
    </location>
</feature>
<dbReference type="RefSeq" id="WP_007416010.1">
    <property type="nucleotide sequence ID" value="NZ_ABOX02000022.1"/>
</dbReference>
<keyword evidence="3" id="KW-1185">Reference proteome</keyword>
<dbReference type="STRING" id="320771.Cflav_PD2697"/>
<keyword evidence="1" id="KW-0812">Transmembrane</keyword>
<proteinExistence type="predicted"/>
<dbReference type="EMBL" id="ABOX02000022">
    <property type="protein sequence ID" value="EEF59893.1"/>
    <property type="molecule type" value="Genomic_DNA"/>
</dbReference>
<gene>
    <name evidence="2" type="ORF">Cflav_PD2697</name>
</gene>
<keyword evidence="1" id="KW-1133">Transmembrane helix</keyword>
<protein>
    <submittedName>
        <fullName evidence="2">Uncharacterized protein</fullName>
    </submittedName>
</protein>
<organism evidence="2 3">
    <name type="scientific">Pedosphaera parvula (strain Ellin514)</name>
    <dbReference type="NCBI Taxonomy" id="320771"/>
    <lineage>
        <taxon>Bacteria</taxon>
        <taxon>Pseudomonadati</taxon>
        <taxon>Verrucomicrobiota</taxon>
        <taxon>Pedosphaerae</taxon>
        <taxon>Pedosphaerales</taxon>
        <taxon>Pedosphaeraceae</taxon>
        <taxon>Pedosphaera</taxon>
    </lineage>
</organism>
<evidence type="ECO:0000313" key="2">
    <source>
        <dbReference type="EMBL" id="EEF59893.1"/>
    </source>
</evidence>
<name>B9XJL7_PEDPL</name>
<keyword evidence="1" id="KW-0472">Membrane</keyword>
<reference evidence="2 3" key="1">
    <citation type="journal article" date="2011" name="J. Bacteriol.">
        <title>Genome sequence of 'Pedosphaera parvula' Ellin514, an aerobic Verrucomicrobial isolate from pasture soil.</title>
        <authorList>
            <person name="Kant R."/>
            <person name="van Passel M.W."/>
            <person name="Sangwan P."/>
            <person name="Palva A."/>
            <person name="Lucas S."/>
            <person name="Copeland A."/>
            <person name="Lapidus A."/>
            <person name="Glavina Del Rio T."/>
            <person name="Dalin E."/>
            <person name="Tice H."/>
            <person name="Bruce D."/>
            <person name="Goodwin L."/>
            <person name="Pitluck S."/>
            <person name="Chertkov O."/>
            <person name="Larimer F.W."/>
            <person name="Land M.L."/>
            <person name="Hauser L."/>
            <person name="Brettin T.S."/>
            <person name="Detter J.C."/>
            <person name="Han S."/>
            <person name="de Vos W.M."/>
            <person name="Janssen P.H."/>
            <person name="Smidt H."/>
        </authorList>
    </citation>
    <scope>NUCLEOTIDE SEQUENCE [LARGE SCALE GENOMIC DNA]</scope>
    <source>
        <strain evidence="2 3">Ellin514</strain>
    </source>
</reference>
<sequence precursor="true">MKQNDNQLDRLFRAAARSPRMEVGAPSFKLEAQVLAGWRSLQPGEDMTMLIVWFRRAVACACLLMLLSLAWNYSDRSGSNDRAGETADAFSIADSAVTLALNQ</sequence>